<sequence>MILPVAKVTGSVLHVSRFYSTPLFTATISDQNHKTEIIFFYFLCNKMKLTMILWNRFPIKHGIARRCGAVTDQYPIDKQDKIRCRKIMQPWRNR</sequence>
<organism evidence="1 2">
    <name type="scientific">Klebsiella quasipneumoniae</name>
    <dbReference type="NCBI Taxonomy" id="1463165"/>
    <lineage>
        <taxon>Bacteria</taxon>
        <taxon>Pseudomonadati</taxon>
        <taxon>Pseudomonadota</taxon>
        <taxon>Gammaproteobacteria</taxon>
        <taxon>Enterobacterales</taxon>
        <taxon>Enterobacteriaceae</taxon>
        <taxon>Klebsiella/Raoultella group</taxon>
        <taxon>Klebsiella</taxon>
        <taxon>Klebsiella pneumoniae complex</taxon>
    </lineage>
</organism>
<name>A0A2A5MNH5_9ENTR</name>
<comment type="caution">
    <text evidence="1">The sequence shown here is derived from an EMBL/GenBank/DDBJ whole genome shotgun (WGS) entry which is preliminary data.</text>
</comment>
<proteinExistence type="predicted"/>
<dbReference type="Proteomes" id="UP000217648">
    <property type="component" value="Unassembled WGS sequence"/>
</dbReference>
<accession>A0A2A5MNH5</accession>
<evidence type="ECO:0000313" key="1">
    <source>
        <dbReference type="EMBL" id="PCM62355.1"/>
    </source>
</evidence>
<evidence type="ECO:0000313" key="2">
    <source>
        <dbReference type="Proteomes" id="UP000217648"/>
    </source>
</evidence>
<protein>
    <submittedName>
        <fullName evidence="1">Uncharacterized protein</fullName>
    </submittedName>
</protein>
<gene>
    <name evidence="1" type="ORF">CP911_03945</name>
</gene>
<dbReference type="AlphaFoldDB" id="A0A2A5MNH5"/>
<dbReference type="EMBL" id="NXHG01000002">
    <property type="protein sequence ID" value="PCM62355.1"/>
    <property type="molecule type" value="Genomic_DNA"/>
</dbReference>
<reference evidence="1 2" key="1">
    <citation type="submission" date="2017-09" db="EMBL/GenBank/DDBJ databases">
        <title>Mdr eskape-Ghana.</title>
        <authorList>
            <person name="Agyepong N."/>
            <person name="Janice J."/>
            <person name="Samuelsen O."/>
            <person name="Owusu-Ofori A."/>
            <person name="Sundsfjord A."/>
            <person name="Essack S."/>
            <person name="Pedersen T."/>
        </authorList>
    </citation>
    <scope>NUCLEOTIDE SEQUENCE [LARGE SCALE GENOMIC DNA]</scope>
    <source>
        <strain evidence="1 2">46</strain>
    </source>
</reference>